<dbReference type="eggNOG" id="COG2318">
    <property type="taxonomic scope" value="Bacteria"/>
</dbReference>
<dbReference type="KEGG" id="tmr:Tmar_1370"/>
<dbReference type="Pfam" id="PF12867">
    <property type="entry name" value="DinB_2"/>
    <property type="match status" value="1"/>
</dbReference>
<dbReference type="EMBL" id="CP002344">
    <property type="protein sequence ID" value="ADU51483.1"/>
    <property type="molecule type" value="Genomic_DNA"/>
</dbReference>
<gene>
    <name evidence="3" type="ordered locus">Tmar_1370</name>
</gene>
<proteinExistence type="predicted"/>
<evidence type="ECO:0000313" key="4">
    <source>
        <dbReference type="Proteomes" id="UP000008915"/>
    </source>
</evidence>
<organism evidence="3 4">
    <name type="scientific">Thermaerobacter marianensis (strain ATCC 700841 / DSM 12885 / JCM 10246 / 7p75a)</name>
    <dbReference type="NCBI Taxonomy" id="644966"/>
    <lineage>
        <taxon>Bacteria</taxon>
        <taxon>Bacillati</taxon>
        <taxon>Bacillota</taxon>
        <taxon>Clostridia</taxon>
        <taxon>Eubacteriales</taxon>
        <taxon>Clostridiales Family XVII. Incertae Sedis</taxon>
        <taxon>Thermaerobacter</taxon>
    </lineage>
</organism>
<dbReference type="Gene3D" id="1.20.120.450">
    <property type="entry name" value="dinb family like domain"/>
    <property type="match status" value="1"/>
</dbReference>
<dbReference type="AlphaFoldDB" id="E6SMC4"/>
<dbReference type="InterPro" id="IPR034660">
    <property type="entry name" value="DinB/YfiT-like"/>
</dbReference>
<dbReference type="OrthoDB" id="5464839at2"/>
<feature type="region of interest" description="Disordered" evidence="1">
    <location>
        <begin position="187"/>
        <end position="218"/>
    </location>
</feature>
<dbReference type="SUPFAM" id="SSF109854">
    <property type="entry name" value="DinB/YfiT-like putative metalloenzymes"/>
    <property type="match status" value="1"/>
</dbReference>
<dbReference type="HOGENOM" id="CLU_1414583_0_0_9"/>
<keyword evidence="4" id="KW-1185">Reference proteome</keyword>
<feature type="domain" description="DinB-like" evidence="2">
    <location>
        <begin position="15"/>
        <end position="171"/>
    </location>
</feature>
<dbReference type="InterPro" id="IPR024775">
    <property type="entry name" value="DinB-like"/>
</dbReference>
<dbReference type="RefSeq" id="WP_013495787.1">
    <property type="nucleotide sequence ID" value="NC_014831.1"/>
</dbReference>
<protein>
    <recommendedName>
        <fullName evidence="2">DinB-like domain-containing protein</fullName>
    </recommendedName>
</protein>
<reference evidence="4" key="2">
    <citation type="journal article" date="2010" name="Stand. Genomic Sci.">
        <title>Complete genome sequence of Thermaerobacter marianensis type strain (7p75aT).</title>
        <authorList>
            <person name="Han C."/>
            <person name="Gu W."/>
            <person name="Zhang X."/>
            <person name="Lapidus A."/>
            <person name="Nolan M."/>
            <person name="Copeland A."/>
            <person name="Lucas S."/>
            <person name="Glavina Del Rio T."/>
            <person name="Tice H."/>
            <person name="Cheng J."/>
            <person name="Tapia R."/>
            <person name="Goodwin L."/>
            <person name="Pitluck S."/>
            <person name="Pagani I."/>
            <person name="Ivanova N."/>
            <person name="Mavromatis K."/>
            <person name="Mikhailova N."/>
            <person name="Pati A."/>
            <person name="Chen A."/>
            <person name="Palaniappan K."/>
            <person name="Land M."/>
            <person name="Hauser L."/>
            <person name="Chang Y."/>
            <person name="Jeffries C."/>
            <person name="Schneider S."/>
            <person name="Rohde M."/>
            <person name="Goker M."/>
            <person name="Pukall R."/>
            <person name="Woyke T."/>
            <person name="Bristow J."/>
            <person name="Eisen J."/>
            <person name="Markowitz V."/>
            <person name="Hugenholtz P."/>
            <person name="Kyrpides N."/>
            <person name="Klenk H."/>
            <person name="Detter J."/>
        </authorList>
    </citation>
    <scope>NUCLEOTIDE SEQUENCE [LARGE SCALE GENOMIC DNA]</scope>
    <source>
        <strain evidence="4">ATCC 700841 / DSM 12885 / JCM 10246 / 7p75a</strain>
    </source>
</reference>
<sequence>MPVHTLDDLQSYIAHARRKVLRLAGQVPRELWTRRPAPDRWSVLDNLEHLVLTERFCGDLLERMLERARQEGRMSRGLPVQWIDARPVMLDAEGKTYSAPVWAEPRGRWDDQEVAAELATSRRRLEAILQDLPRYDVERIIEPHPVYGWPFNAAQWIHFVGLHENVHARQLERIARHWIQQGAIPDLASLAGPEDPDSPGGRGDGRAGTPGFRRGRPR</sequence>
<evidence type="ECO:0000259" key="2">
    <source>
        <dbReference type="Pfam" id="PF12867"/>
    </source>
</evidence>
<name>E6SMC4_THEM7</name>
<evidence type="ECO:0000256" key="1">
    <source>
        <dbReference type="SAM" id="MobiDB-lite"/>
    </source>
</evidence>
<reference evidence="3 4" key="1">
    <citation type="journal article" date="2010" name="Stand. Genomic Sci.">
        <title>Complete genome sequence of Thermaerobacter marianensis type strain (7p75a).</title>
        <authorList>
            <person name="Han C."/>
            <person name="Gu W."/>
            <person name="Zhang X."/>
            <person name="Lapidus A."/>
            <person name="Nolan M."/>
            <person name="Copeland A."/>
            <person name="Lucas S."/>
            <person name="Del Rio T.G."/>
            <person name="Tice H."/>
            <person name="Cheng J.F."/>
            <person name="Tapia R."/>
            <person name="Goodwin L."/>
            <person name="Pitluck S."/>
            <person name="Pagani I."/>
            <person name="Ivanova N."/>
            <person name="Mavromatis K."/>
            <person name="Mikhailova N."/>
            <person name="Pati A."/>
            <person name="Chen A."/>
            <person name="Palaniappan K."/>
            <person name="Land M."/>
            <person name="Hauser L."/>
            <person name="Chang Y.J."/>
            <person name="Jeffries C.D."/>
            <person name="Schneider S."/>
            <person name="Rohde M."/>
            <person name="Goker M."/>
            <person name="Pukall R."/>
            <person name="Woyke T."/>
            <person name="Bristow J."/>
            <person name="Eisen J.A."/>
            <person name="Markowitz V."/>
            <person name="Hugenholtz P."/>
            <person name="Kyrpides N.C."/>
            <person name="Klenk H.P."/>
            <person name="Detter J.C."/>
        </authorList>
    </citation>
    <scope>NUCLEOTIDE SEQUENCE [LARGE SCALE GENOMIC DNA]</scope>
    <source>
        <strain evidence="4">ATCC 700841 / DSM 12885 / JCM 10246 / 7p75a</strain>
    </source>
</reference>
<evidence type="ECO:0000313" key="3">
    <source>
        <dbReference type="EMBL" id="ADU51483.1"/>
    </source>
</evidence>
<dbReference type="Proteomes" id="UP000008915">
    <property type="component" value="Chromosome"/>
</dbReference>
<accession>E6SMC4</accession>